<dbReference type="GO" id="GO:0000139">
    <property type="term" value="C:Golgi membrane"/>
    <property type="evidence" value="ECO:0007669"/>
    <property type="project" value="UniProtKB-SubCell"/>
</dbReference>
<comment type="subcellular location">
    <subcellularLocation>
        <location evidence="2">Cytoplasmic vesicle</location>
        <location evidence="2">COPI-coated vesicle membrane</location>
        <topology evidence="2">Peripheral membrane protein</topology>
        <orientation evidence="2">Cytoplasmic side</orientation>
    </subcellularLocation>
    <subcellularLocation>
        <location evidence="1">Golgi apparatus membrane</location>
        <topology evidence="1">Peripheral membrane protein</topology>
        <orientation evidence="1">Cytoplasmic side</orientation>
    </subcellularLocation>
</comment>
<dbReference type="InterPro" id="IPR006822">
    <property type="entry name" value="Coatomer_esu"/>
</dbReference>
<evidence type="ECO:0000256" key="10">
    <source>
        <dbReference type="ARBA" id="ARBA00023329"/>
    </source>
</evidence>
<keyword evidence="10 11" id="KW-0968">Cytoplasmic vesicle</keyword>
<dbReference type="SUPFAM" id="SSF48452">
    <property type="entry name" value="TPR-like"/>
    <property type="match status" value="1"/>
</dbReference>
<evidence type="ECO:0000256" key="8">
    <source>
        <dbReference type="ARBA" id="ARBA00023034"/>
    </source>
</evidence>
<gene>
    <name evidence="12" type="ORF">FJAP1339_LOCUS510</name>
</gene>
<dbReference type="Gene3D" id="1.25.40.10">
    <property type="entry name" value="Tetratricopeptide repeat domain"/>
    <property type="match status" value="1"/>
</dbReference>
<dbReference type="PIRSF" id="PIRSF016478">
    <property type="entry name" value="Coatomer_esu"/>
    <property type="match status" value="1"/>
</dbReference>
<dbReference type="GO" id="GO:0005198">
    <property type="term" value="F:structural molecule activity"/>
    <property type="evidence" value="ECO:0007669"/>
    <property type="project" value="UniProtKB-UniRule"/>
</dbReference>
<evidence type="ECO:0000256" key="4">
    <source>
        <dbReference type="ARBA" id="ARBA00022448"/>
    </source>
</evidence>
<evidence type="ECO:0000256" key="5">
    <source>
        <dbReference type="ARBA" id="ARBA00022490"/>
    </source>
</evidence>
<evidence type="ECO:0000256" key="3">
    <source>
        <dbReference type="ARBA" id="ARBA00008827"/>
    </source>
</evidence>
<dbReference type="GO" id="GO:0030126">
    <property type="term" value="C:COPI vesicle coat"/>
    <property type="evidence" value="ECO:0007669"/>
    <property type="project" value="TreeGrafter"/>
</dbReference>
<keyword evidence="7 11" id="KW-0653">Protein transport</keyword>
<keyword evidence="8 11" id="KW-0333">Golgi apparatus</keyword>
<dbReference type="GO" id="GO:0006890">
    <property type="term" value="P:retrograde vesicle-mediated transport, Golgi to endoplasmic reticulum"/>
    <property type="evidence" value="ECO:0007669"/>
    <property type="project" value="UniProtKB-UniRule"/>
</dbReference>
<accession>A0A7S2XUN8</accession>
<evidence type="ECO:0000256" key="9">
    <source>
        <dbReference type="ARBA" id="ARBA00023136"/>
    </source>
</evidence>
<dbReference type="GO" id="GO:0015031">
    <property type="term" value="P:protein transport"/>
    <property type="evidence" value="ECO:0007669"/>
    <property type="project" value="UniProtKB-UniRule"/>
</dbReference>
<keyword evidence="9 11" id="KW-0472">Membrane</keyword>
<keyword evidence="6 11" id="KW-0931">ER-Golgi transport</keyword>
<evidence type="ECO:0000256" key="7">
    <source>
        <dbReference type="ARBA" id="ARBA00022927"/>
    </source>
</evidence>
<evidence type="ECO:0000256" key="1">
    <source>
        <dbReference type="ARBA" id="ARBA00004255"/>
    </source>
</evidence>
<dbReference type="AlphaFoldDB" id="A0A7S2XUN8"/>
<dbReference type="PANTHER" id="PTHR10805:SF0">
    <property type="entry name" value="COATOMER SUBUNIT EPSILON"/>
    <property type="match status" value="1"/>
</dbReference>
<dbReference type="InterPro" id="IPR011990">
    <property type="entry name" value="TPR-like_helical_dom_sf"/>
</dbReference>
<sequence length="292" mass="32762">MAEPDDLYTLRNHFWLGNYQMAISEGSSLGRLRSELALEKDEFVYRSYVALGQYQVVLSEVNDNSAPSLQAVRLLAQYLSDPSSRELVLETLPQWLTDNHSPTLQLISAQIYMHENDLKNALKAVGQGVTMEHLALLVSLYLRLGRIDLAQQQLRLMQQADEDATLTQMAQAWVLLHQGSSKLEECGYLVEELCDKFNASTALLNALACAKMHAGQAQEAEQHLVQAASKNQNDPDTLVNMICCYQHLQKPEDFINRYVNQLKSVAPEHPYVKAMTTVEGAFDRVASTYALS</sequence>
<dbReference type="GO" id="GO:0006888">
    <property type="term" value="P:endoplasmic reticulum to Golgi vesicle-mediated transport"/>
    <property type="evidence" value="ECO:0007669"/>
    <property type="project" value="TreeGrafter"/>
</dbReference>
<comment type="similarity">
    <text evidence="3 11">Belongs to the COPE family.</text>
</comment>
<keyword evidence="4 11" id="KW-0813">Transport</keyword>
<proteinExistence type="inferred from homology"/>
<dbReference type="GO" id="GO:0006891">
    <property type="term" value="P:intra-Golgi vesicle-mediated transport"/>
    <property type="evidence" value="ECO:0007669"/>
    <property type="project" value="TreeGrafter"/>
</dbReference>
<evidence type="ECO:0000256" key="6">
    <source>
        <dbReference type="ARBA" id="ARBA00022892"/>
    </source>
</evidence>
<evidence type="ECO:0000256" key="2">
    <source>
        <dbReference type="ARBA" id="ARBA00004347"/>
    </source>
</evidence>
<dbReference type="PANTHER" id="PTHR10805">
    <property type="entry name" value="COATOMER SUBUNIT EPSILON"/>
    <property type="match status" value="1"/>
</dbReference>
<organism evidence="12">
    <name type="scientific">Fibrocapsa japonica</name>
    <dbReference type="NCBI Taxonomy" id="94617"/>
    <lineage>
        <taxon>Eukaryota</taxon>
        <taxon>Sar</taxon>
        <taxon>Stramenopiles</taxon>
        <taxon>Ochrophyta</taxon>
        <taxon>Raphidophyceae</taxon>
        <taxon>Chattonellales</taxon>
        <taxon>Chattonellaceae</taxon>
        <taxon>Fibrocapsa</taxon>
    </lineage>
</organism>
<name>A0A7S2XUN8_9STRA</name>
<keyword evidence="5 11" id="KW-0963">Cytoplasm</keyword>
<comment type="function">
    <text evidence="11">The coatomer is a cytosolic protein complex that binds to dilysine motifs and reversibly associates with Golgi non-clathrin-coated vesicles, which further mediate biosynthetic protein transport from the ER, via the Golgi up to the trans Golgi network. The coatomer complex is required for budding from Golgi membranes, and is essential for the retrograde Golgi-to-ER transport of dilysine-tagged proteins.</text>
</comment>
<dbReference type="Pfam" id="PF04733">
    <property type="entry name" value="Coatomer_E"/>
    <property type="match status" value="1"/>
</dbReference>
<reference evidence="12" key="1">
    <citation type="submission" date="2021-01" db="EMBL/GenBank/DDBJ databases">
        <authorList>
            <person name="Corre E."/>
            <person name="Pelletier E."/>
            <person name="Niang G."/>
            <person name="Scheremetjew M."/>
            <person name="Finn R."/>
            <person name="Kale V."/>
            <person name="Holt S."/>
            <person name="Cochrane G."/>
            <person name="Meng A."/>
            <person name="Brown T."/>
            <person name="Cohen L."/>
        </authorList>
    </citation>
    <scope>NUCLEOTIDE SEQUENCE</scope>
    <source>
        <strain evidence="12">CCMP1661</strain>
    </source>
</reference>
<dbReference type="EMBL" id="HBHR01001378">
    <property type="protein sequence ID" value="CAD9857992.1"/>
    <property type="molecule type" value="Transcribed_RNA"/>
</dbReference>
<evidence type="ECO:0000256" key="11">
    <source>
        <dbReference type="PIRNR" id="PIRNR016478"/>
    </source>
</evidence>
<evidence type="ECO:0000313" key="12">
    <source>
        <dbReference type="EMBL" id="CAD9857992.1"/>
    </source>
</evidence>
<protein>
    <recommendedName>
        <fullName evidence="11">Coatomer subunit epsilon</fullName>
    </recommendedName>
</protein>